<keyword evidence="8" id="KW-0472">Membrane</keyword>
<dbReference type="Gene3D" id="3.30.200.20">
    <property type="entry name" value="Phosphorylase Kinase, domain 1"/>
    <property type="match status" value="1"/>
</dbReference>
<reference evidence="10" key="2">
    <citation type="submission" date="2020-09" db="EMBL/GenBank/DDBJ databases">
        <authorList>
            <person name="Sun Q."/>
            <person name="Zhou Y."/>
        </authorList>
    </citation>
    <scope>NUCLEOTIDE SEQUENCE</scope>
    <source>
        <strain evidence="10">CGMCC 4.7430</strain>
    </source>
</reference>
<accession>A0A918E5G8</accession>
<name>A0A918E5G8_9ACTN</name>
<dbReference type="PROSITE" id="PS50011">
    <property type="entry name" value="PROTEIN_KINASE_DOM"/>
    <property type="match status" value="1"/>
</dbReference>
<dbReference type="GO" id="GO:0004674">
    <property type="term" value="F:protein serine/threonine kinase activity"/>
    <property type="evidence" value="ECO:0007669"/>
    <property type="project" value="UniProtKB-KW"/>
</dbReference>
<keyword evidence="11" id="KW-1185">Reference proteome</keyword>
<organism evidence="10 11">
    <name type="scientific">Nonomuraea glycinis</name>
    <dbReference type="NCBI Taxonomy" id="2047744"/>
    <lineage>
        <taxon>Bacteria</taxon>
        <taxon>Bacillati</taxon>
        <taxon>Actinomycetota</taxon>
        <taxon>Actinomycetes</taxon>
        <taxon>Streptosporangiales</taxon>
        <taxon>Streptosporangiaceae</taxon>
        <taxon>Nonomuraea</taxon>
    </lineage>
</organism>
<protein>
    <recommendedName>
        <fullName evidence="1">non-specific serine/threonine protein kinase</fullName>
        <ecNumber evidence="1">2.7.11.1</ecNumber>
    </recommendedName>
</protein>
<keyword evidence="8" id="KW-0812">Transmembrane</keyword>
<comment type="caution">
    <text evidence="10">The sequence shown here is derived from an EMBL/GenBank/DDBJ whole genome shotgun (WGS) entry which is preliminary data.</text>
</comment>
<evidence type="ECO:0000256" key="1">
    <source>
        <dbReference type="ARBA" id="ARBA00012513"/>
    </source>
</evidence>
<keyword evidence="8" id="KW-1133">Transmembrane helix</keyword>
<evidence type="ECO:0000256" key="2">
    <source>
        <dbReference type="ARBA" id="ARBA00022527"/>
    </source>
</evidence>
<dbReference type="InterPro" id="IPR011009">
    <property type="entry name" value="Kinase-like_dom_sf"/>
</dbReference>
<keyword evidence="4" id="KW-0547">Nucleotide-binding</keyword>
<proteinExistence type="predicted"/>
<feature type="compositionally biased region" description="Basic and acidic residues" evidence="7">
    <location>
        <begin position="163"/>
        <end position="175"/>
    </location>
</feature>
<keyword evidence="3" id="KW-0808">Transferase</keyword>
<evidence type="ECO:0000259" key="9">
    <source>
        <dbReference type="PROSITE" id="PS50011"/>
    </source>
</evidence>
<feature type="compositionally biased region" description="Low complexity" evidence="7">
    <location>
        <begin position="330"/>
        <end position="339"/>
    </location>
</feature>
<evidence type="ECO:0000256" key="8">
    <source>
        <dbReference type="SAM" id="Phobius"/>
    </source>
</evidence>
<keyword evidence="5" id="KW-0418">Kinase</keyword>
<dbReference type="AlphaFoldDB" id="A0A918E5G8"/>
<reference evidence="10" key="1">
    <citation type="journal article" date="2014" name="Int. J. Syst. Evol. Microbiol.">
        <title>Complete genome sequence of Corynebacterium casei LMG S-19264T (=DSM 44701T), isolated from a smear-ripened cheese.</title>
        <authorList>
            <consortium name="US DOE Joint Genome Institute (JGI-PGF)"/>
            <person name="Walter F."/>
            <person name="Albersmeier A."/>
            <person name="Kalinowski J."/>
            <person name="Ruckert C."/>
        </authorList>
    </citation>
    <scope>NUCLEOTIDE SEQUENCE</scope>
    <source>
        <strain evidence="10">CGMCC 4.7430</strain>
    </source>
</reference>
<evidence type="ECO:0000256" key="5">
    <source>
        <dbReference type="ARBA" id="ARBA00022777"/>
    </source>
</evidence>
<evidence type="ECO:0000313" key="11">
    <source>
        <dbReference type="Proteomes" id="UP000660745"/>
    </source>
</evidence>
<dbReference type="CDD" id="cd14014">
    <property type="entry name" value="STKc_PknB_like"/>
    <property type="match status" value="1"/>
</dbReference>
<dbReference type="PANTHER" id="PTHR43289">
    <property type="entry name" value="MITOGEN-ACTIVATED PROTEIN KINASE KINASE KINASE 20-RELATED"/>
    <property type="match status" value="1"/>
</dbReference>
<evidence type="ECO:0000256" key="3">
    <source>
        <dbReference type="ARBA" id="ARBA00022679"/>
    </source>
</evidence>
<dbReference type="InterPro" id="IPR000719">
    <property type="entry name" value="Prot_kinase_dom"/>
</dbReference>
<evidence type="ECO:0000313" key="10">
    <source>
        <dbReference type="EMBL" id="GGP07969.1"/>
    </source>
</evidence>
<keyword evidence="6" id="KW-0067">ATP-binding</keyword>
<dbReference type="Gene3D" id="1.10.510.10">
    <property type="entry name" value="Transferase(Phosphotransferase) domain 1"/>
    <property type="match status" value="1"/>
</dbReference>
<feature type="region of interest" description="Disordered" evidence="7">
    <location>
        <begin position="160"/>
        <end position="180"/>
    </location>
</feature>
<feature type="compositionally biased region" description="Pro residues" evidence="7">
    <location>
        <begin position="340"/>
        <end position="358"/>
    </location>
</feature>
<dbReference type="PANTHER" id="PTHR43289:SF6">
    <property type="entry name" value="SERINE_THREONINE-PROTEIN KINASE NEKL-3"/>
    <property type="match status" value="1"/>
</dbReference>
<sequence>MSDETPSLVAGRYRLDELIGSSPMGEVWRGYDTRADWTVAVRVLGAKAVGGGTRQILRQHAQAVARVIHPNVAMVLDVGEDEGSPFLVMEFLTGPSLAEELAARGPMKIVEVCDLVGQAAAGLDAAHRAGVVHGQLKPGSLRLAGSGVLKVAGFGLAEQEPAPDDRRYRAPEQLDGRGGQAPADLYALGVIMYELLTGQPPAGQGPRSVRPDVPEELDRLVIALLAEDPAQRPGSGESLRRTLAGIARPRAKVVGGPAPAFQEPAPRAGDTAVFAAAELQPPPARDTSNRRLFIQFGAALAAIVAVTVAMVVWGGSGQPEEPVADSTPLASSTPSETPAEPTPTPTPTPTLTPEPSFSPLPTAEPTGLRETGEVNRKGVVGVGQPPPGGWGGWMRNLDETIRHQMTLNGIDPRVARKAQDKIRKAERKFAEGKEEAGRDQLRSITRDLIRAQDRRQVAEEGPLAEWLREWPLN</sequence>
<dbReference type="SUPFAM" id="SSF56112">
    <property type="entry name" value="Protein kinase-like (PK-like)"/>
    <property type="match status" value="1"/>
</dbReference>
<dbReference type="EMBL" id="BMNK01000006">
    <property type="protein sequence ID" value="GGP07969.1"/>
    <property type="molecule type" value="Genomic_DNA"/>
</dbReference>
<evidence type="ECO:0000256" key="7">
    <source>
        <dbReference type="SAM" id="MobiDB-lite"/>
    </source>
</evidence>
<dbReference type="RefSeq" id="WP_189139945.1">
    <property type="nucleotide sequence ID" value="NZ_BMNK01000006.1"/>
</dbReference>
<dbReference type="Proteomes" id="UP000660745">
    <property type="component" value="Unassembled WGS sequence"/>
</dbReference>
<feature type="transmembrane region" description="Helical" evidence="8">
    <location>
        <begin position="292"/>
        <end position="313"/>
    </location>
</feature>
<feature type="domain" description="Protein kinase" evidence="9">
    <location>
        <begin position="13"/>
        <end position="244"/>
    </location>
</feature>
<gene>
    <name evidence="10" type="ORF">GCM10012278_37640</name>
</gene>
<dbReference type="GO" id="GO:0005524">
    <property type="term" value="F:ATP binding"/>
    <property type="evidence" value="ECO:0007669"/>
    <property type="project" value="UniProtKB-KW"/>
</dbReference>
<dbReference type="EC" id="2.7.11.1" evidence="1"/>
<keyword evidence="2" id="KW-0723">Serine/threonine-protein kinase</keyword>
<dbReference type="Pfam" id="PF00069">
    <property type="entry name" value="Pkinase"/>
    <property type="match status" value="1"/>
</dbReference>
<evidence type="ECO:0000256" key="4">
    <source>
        <dbReference type="ARBA" id="ARBA00022741"/>
    </source>
</evidence>
<evidence type="ECO:0000256" key="6">
    <source>
        <dbReference type="ARBA" id="ARBA00022840"/>
    </source>
</evidence>
<feature type="region of interest" description="Disordered" evidence="7">
    <location>
        <begin position="318"/>
        <end position="391"/>
    </location>
</feature>